<proteinExistence type="predicted"/>
<dbReference type="InterPro" id="IPR013780">
    <property type="entry name" value="Glyco_hydro_b"/>
</dbReference>
<keyword evidence="2" id="KW-1185">Reference proteome</keyword>
<name>A0ABW6BGC2_9SPHI</name>
<gene>
    <name evidence="1" type="ORF">ACFS7Y_11085</name>
</gene>
<sequence length="120" mass="13301">MQQLFGVNTGSAYIPTSVQIDQTNEGVRKRISFSVLEDSLSNSLIVKAVNVLPVEVQASVDLSGFTLAKGTIEKSTLSGELAARNVLPVHEQLHAEFLEQKQWILKPYSVTVFRFPLKEK</sequence>
<reference evidence="2" key="1">
    <citation type="journal article" date="2019" name="Int. J. Syst. Evol. Microbiol.">
        <title>The Global Catalogue of Microorganisms (GCM) 10K type strain sequencing project: providing services to taxonomists for standard genome sequencing and annotation.</title>
        <authorList>
            <consortium name="The Broad Institute Genomics Platform"/>
            <consortium name="The Broad Institute Genome Sequencing Center for Infectious Disease"/>
            <person name="Wu L."/>
            <person name="Ma J."/>
        </authorList>
    </citation>
    <scope>NUCLEOTIDE SEQUENCE [LARGE SCALE GENOMIC DNA]</scope>
    <source>
        <strain evidence="2">KCTC 22814</strain>
    </source>
</reference>
<evidence type="ECO:0000313" key="1">
    <source>
        <dbReference type="EMBL" id="MFD2967937.1"/>
    </source>
</evidence>
<comment type="caution">
    <text evidence="1">The sequence shown here is derived from an EMBL/GenBank/DDBJ whole genome shotgun (WGS) entry which is preliminary data.</text>
</comment>
<organism evidence="1 2">
    <name type="scientific">Sphingobacterium bambusae</name>
    <dbReference type="NCBI Taxonomy" id="662858"/>
    <lineage>
        <taxon>Bacteria</taxon>
        <taxon>Pseudomonadati</taxon>
        <taxon>Bacteroidota</taxon>
        <taxon>Sphingobacteriia</taxon>
        <taxon>Sphingobacteriales</taxon>
        <taxon>Sphingobacteriaceae</taxon>
        <taxon>Sphingobacterium</taxon>
    </lineage>
</organism>
<accession>A0ABW6BGC2</accession>
<evidence type="ECO:0000313" key="2">
    <source>
        <dbReference type="Proteomes" id="UP001597525"/>
    </source>
</evidence>
<dbReference type="RefSeq" id="WP_320186067.1">
    <property type="nucleotide sequence ID" value="NZ_CP138332.1"/>
</dbReference>
<dbReference type="EMBL" id="JBHUPB010000008">
    <property type="protein sequence ID" value="MFD2967937.1"/>
    <property type="molecule type" value="Genomic_DNA"/>
</dbReference>
<protein>
    <recommendedName>
        <fullName evidence="3">Alpha-L-arabinofuranosidase C-terminal domain-containing protein</fullName>
    </recommendedName>
</protein>
<dbReference type="Gene3D" id="2.60.40.1180">
    <property type="entry name" value="Golgi alpha-mannosidase II"/>
    <property type="match status" value="1"/>
</dbReference>
<evidence type="ECO:0008006" key="3">
    <source>
        <dbReference type="Google" id="ProtNLM"/>
    </source>
</evidence>
<dbReference type="Proteomes" id="UP001597525">
    <property type="component" value="Unassembled WGS sequence"/>
</dbReference>